<proteinExistence type="inferred from homology"/>
<sequence length="181" mass="19172">MKHSSGSGLWVVMGVAGAGKTTAGHALAAHLDVPCGDADDFHPAENVAKMRAGVALDDSDRAPWLAAVGTWLALQGEGAVISCSALRRSYRDILRLHAGPVRFLHLAGPAEVVRARVEARTDHYMPASLVDSQYAALEPLGPDEDGITVRFDEPVDQIVHQAAALIHRTTTLQPRSLGALS</sequence>
<evidence type="ECO:0000313" key="10">
    <source>
        <dbReference type="EMBL" id="GAA3678605.1"/>
    </source>
</evidence>
<dbReference type="Gene3D" id="3.40.50.300">
    <property type="entry name" value="P-loop containing nucleotide triphosphate hydrolases"/>
    <property type="match status" value="1"/>
</dbReference>
<keyword evidence="7 9" id="KW-0067">ATP-binding</keyword>
<name>A0ABP7C559_9MICC</name>
<dbReference type="Pfam" id="PF01202">
    <property type="entry name" value="SKI"/>
    <property type="match status" value="1"/>
</dbReference>
<dbReference type="InterPro" id="IPR006001">
    <property type="entry name" value="Therm_gnt_kin"/>
</dbReference>
<dbReference type="NCBIfam" id="TIGR01313">
    <property type="entry name" value="therm_gnt_kin"/>
    <property type="match status" value="1"/>
</dbReference>
<gene>
    <name evidence="10" type="ORF">GCM10023081_16090</name>
</gene>
<accession>A0ABP7C559</accession>
<dbReference type="InterPro" id="IPR027417">
    <property type="entry name" value="P-loop_NTPase"/>
</dbReference>
<evidence type="ECO:0000256" key="2">
    <source>
        <dbReference type="ARBA" id="ARBA00008420"/>
    </source>
</evidence>
<comment type="catalytic activity">
    <reaction evidence="8 9">
        <text>D-gluconate + ATP = 6-phospho-D-gluconate + ADP + H(+)</text>
        <dbReference type="Rhea" id="RHEA:19433"/>
        <dbReference type="ChEBI" id="CHEBI:15378"/>
        <dbReference type="ChEBI" id="CHEBI:18391"/>
        <dbReference type="ChEBI" id="CHEBI:30616"/>
        <dbReference type="ChEBI" id="CHEBI:58759"/>
        <dbReference type="ChEBI" id="CHEBI:456216"/>
        <dbReference type="EC" id="2.7.1.12"/>
    </reaction>
</comment>
<evidence type="ECO:0000256" key="9">
    <source>
        <dbReference type="RuleBase" id="RU363066"/>
    </source>
</evidence>
<evidence type="ECO:0000256" key="8">
    <source>
        <dbReference type="ARBA" id="ARBA00048090"/>
    </source>
</evidence>
<dbReference type="EMBL" id="BAABEO010000009">
    <property type="protein sequence ID" value="GAA3678605.1"/>
    <property type="molecule type" value="Genomic_DNA"/>
</dbReference>
<evidence type="ECO:0000256" key="5">
    <source>
        <dbReference type="ARBA" id="ARBA00022741"/>
    </source>
</evidence>
<comment type="pathway">
    <text evidence="1">Carbohydrate acid metabolism.</text>
</comment>
<dbReference type="PANTHER" id="PTHR43442:SF3">
    <property type="entry name" value="GLUCONOKINASE-RELATED"/>
    <property type="match status" value="1"/>
</dbReference>
<evidence type="ECO:0000256" key="3">
    <source>
        <dbReference type="ARBA" id="ARBA00012054"/>
    </source>
</evidence>
<organism evidence="10 11">
    <name type="scientific">Arthrobacter ginkgonis</name>
    <dbReference type="NCBI Taxonomy" id="1630594"/>
    <lineage>
        <taxon>Bacteria</taxon>
        <taxon>Bacillati</taxon>
        <taxon>Actinomycetota</taxon>
        <taxon>Actinomycetes</taxon>
        <taxon>Micrococcales</taxon>
        <taxon>Micrococcaceae</taxon>
        <taxon>Arthrobacter</taxon>
    </lineage>
</organism>
<dbReference type="EC" id="2.7.1.12" evidence="3 9"/>
<evidence type="ECO:0000256" key="4">
    <source>
        <dbReference type="ARBA" id="ARBA00022679"/>
    </source>
</evidence>
<dbReference type="SUPFAM" id="SSF52540">
    <property type="entry name" value="P-loop containing nucleoside triphosphate hydrolases"/>
    <property type="match status" value="1"/>
</dbReference>
<protein>
    <recommendedName>
        <fullName evidence="3 9">Gluconokinase</fullName>
        <ecNumber evidence="3 9">2.7.1.12</ecNumber>
    </recommendedName>
</protein>
<evidence type="ECO:0000256" key="1">
    <source>
        <dbReference type="ARBA" id="ARBA00004761"/>
    </source>
</evidence>
<dbReference type="InterPro" id="IPR031322">
    <property type="entry name" value="Shikimate/glucono_kinase"/>
</dbReference>
<reference evidence="11" key="1">
    <citation type="journal article" date="2019" name="Int. J. Syst. Evol. Microbiol.">
        <title>The Global Catalogue of Microorganisms (GCM) 10K type strain sequencing project: providing services to taxonomists for standard genome sequencing and annotation.</title>
        <authorList>
            <consortium name="The Broad Institute Genomics Platform"/>
            <consortium name="The Broad Institute Genome Sequencing Center for Infectious Disease"/>
            <person name="Wu L."/>
            <person name="Ma J."/>
        </authorList>
    </citation>
    <scope>NUCLEOTIDE SEQUENCE [LARGE SCALE GENOMIC DNA]</scope>
    <source>
        <strain evidence="11">JCM 30742</strain>
    </source>
</reference>
<evidence type="ECO:0000313" key="11">
    <source>
        <dbReference type="Proteomes" id="UP001500752"/>
    </source>
</evidence>
<dbReference type="Proteomes" id="UP001500752">
    <property type="component" value="Unassembled WGS sequence"/>
</dbReference>
<dbReference type="CDD" id="cd02021">
    <property type="entry name" value="GntK"/>
    <property type="match status" value="1"/>
</dbReference>
<keyword evidence="11" id="KW-1185">Reference proteome</keyword>
<keyword evidence="5 9" id="KW-0547">Nucleotide-binding</keyword>
<evidence type="ECO:0000256" key="6">
    <source>
        <dbReference type="ARBA" id="ARBA00022777"/>
    </source>
</evidence>
<evidence type="ECO:0000256" key="7">
    <source>
        <dbReference type="ARBA" id="ARBA00022840"/>
    </source>
</evidence>
<comment type="similarity">
    <text evidence="2 9">Belongs to the gluconokinase GntK/GntV family.</text>
</comment>
<dbReference type="PANTHER" id="PTHR43442">
    <property type="entry name" value="GLUCONOKINASE-RELATED"/>
    <property type="match status" value="1"/>
</dbReference>
<keyword evidence="6 9" id="KW-0418">Kinase</keyword>
<comment type="caution">
    <text evidence="10">The sequence shown here is derived from an EMBL/GenBank/DDBJ whole genome shotgun (WGS) entry which is preliminary data.</text>
</comment>
<keyword evidence="4 9" id="KW-0808">Transferase</keyword>
<dbReference type="RefSeq" id="WP_345149867.1">
    <property type="nucleotide sequence ID" value="NZ_BAABEO010000009.1"/>
</dbReference>